<feature type="signal peptide" evidence="4">
    <location>
        <begin position="1"/>
        <end position="19"/>
    </location>
</feature>
<dbReference type="InterPro" id="IPR023347">
    <property type="entry name" value="Lysozyme_dom_sf"/>
</dbReference>
<dbReference type="AlphaFoldDB" id="A0AA48L3P6"/>
<evidence type="ECO:0000256" key="1">
    <source>
        <dbReference type="ARBA" id="ARBA00022529"/>
    </source>
</evidence>
<evidence type="ECO:0000256" key="3">
    <source>
        <dbReference type="ARBA" id="ARBA00023200"/>
    </source>
</evidence>
<name>A0AA48L3P6_9TREE</name>
<dbReference type="InterPro" id="IPR033907">
    <property type="entry name" value="Endolysin_autolysin"/>
</dbReference>
<keyword evidence="3" id="KW-1035">Host cytoplasm</keyword>
<keyword evidence="4" id="KW-0732">Signal</keyword>
<dbReference type="RefSeq" id="XP_060456623.1">
    <property type="nucleotide sequence ID" value="XM_060599984.1"/>
</dbReference>
<dbReference type="EMBL" id="AP028215">
    <property type="protein sequence ID" value="BEI91358.1"/>
    <property type="molecule type" value="Genomic_DNA"/>
</dbReference>
<dbReference type="GO" id="GO:0003796">
    <property type="term" value="F:lysozyme activity"/>
    <property type="evidence" value="ECO:0007669"/>
    <property type="project" value="InterPro"/>
</dbReference>
<evidence type="ECO:0008006" key="7">
    <source>
        <dbReference type="Google" id="ProtNLM"/>
    </source>
</evidence>
<sequence>MLNPLTVIVGLSTLALAFAAGPYEITGDNVNCRSRPSIKSGVMRQYHCNHTAEVTIQCQIEGDTIKGWHLWDRCFVLDRWVKTGTTGFVAPLCNADGSPPSNPPPVKRLLNPTLKPSCTGINNAGIALVKTHAPFAPNLFNDEVGRPKLGYGHVCSNECKPSLTAEDAETLLHEDIAKHAACLWPALHQLMLNCNEWAALVSWTLDIGCGNMRDSRLVARLNAGENVSAVLQSELPKWNKGGSIEVPALTDRRAAEIKLALTPVDITADPQCGCSA</sequence>
<dbReference type="GeneID" id="85495228"/>
<dbReference type="InterPro" id="IPR023346">
    <property type="entry name" value="Lysozyme-like_dom_sf"/>
</dbReference>
<evidence type="ECO:0000256" key="2">
    <source>
        <dbReference type="ARBA" id="ARBA00022638"/>
    </source>
</evidence>
<dbReference type="KEGG" id="ccac:CcaHIS019_0401780"/>
<dbReference type="InterPro" id="IPR002196">
    <property type="entry name" value="Glyco_hydro_24"/>
</dbReference>
<keyword evidence="2" id="KW-0081">Bacteriolytic enzyme</keyword>
<dbReference type="PANTHER" id="PTHR38107">
    <property type="match status" value="1"/>
</dbReference>
<keyword evidence="6" id="KW-1185">Reference proteome</keyword>
<dbReference type="SUPFAM" id="SSF53955">
    <property type="entry name" value="Lysozyme-like"/>
    <property type="match status" value="1"/>
</dbReference>
<feature type="chain" id="PRO_5041252827" description="Lysozyme" evidence="4">
    <location>
        <begin position="20"/>
        <end position="276"/>
    </location>
</feature>
<dbReference type="Pfam" id="PF00959">
    <property type="entry name" value="Phage_lysozyme"/>
    <property type="match status" value="1"/>
</dbReference>
<dbReference type="GO" id="GO:0042742">
    <property type="term" value="P:defense response to bacterium"/>
    <property type="evidence" value="ECO:0007669"/>
    <property type="project" value="UniProtKB-KW"/>
</dbReference>
<organism evidence="5 6">
    <name type="scientific">Cutaneotrichosporon cavernicola</name>
    <dbReference type="NCBI Taxonomy" id="279322"/>
    <lineage>
        <taxon>Eukaryota</taxon>
        <taxon>Fungi</taxon>
        <taxon>Dikarya</taxon>
        <taxon>Basidiomycota</taxon>
        <taxon>Agaricomycotina</taxon>
        <taxon>Tremellomycetes</taxon>
        <taxon>Trichosporonales</taxon>
        <taxon>Trichosporonaceae</taxon>
        <taxon>Cutaneotrichosporon</taxon>
    </lineage>
</organism>
<evidence type="ECO:0000256" key="4">
    <source>
        <dbReference type="SAM" id="SignalP"/>
    </source>
</evidence>
<dbReference type="GO" id="GO:0016998">
    <property type="term" value="P:cell wall macromolecule catabolic process"/>
    <property type="evidence" value="ECO:0007669"/>
    <property type="project" value="InterPro"/>
</dbReference>
<protein>
    <recommendedName>
        <fullName evidence="7">Lysozyme</fullName>
    </recommendedName>
</protein>
<dbReference type="GO" id="GO:0009253">
    <property type="term" value="P:peptidoglycan catabolic process"/>
    <property type="evidence" value="ECO:0007669"/>
    <property type="project" value="InterPro"/>
</dbReference>
<dbReference type="Proteomes" id="UP001233271">
    <property type="component" value="Chromosome 4"/>
</dbReference>
<accession>A0AA48L3P6</accession>
<dbReference type="CDD" id="cd00737">
    <property type="entry name" value="lyz_endolysin_autolysin"/>
    <property type="match status" value="1"/>
</dbReference>
<dbReference type="PANTHER" id="PTHR38107:SF3">
    <property type="entry name" value="LYSOZYME RRRD-RELATED"/>
    <property type="match status" value="1"/>
</dbReference>
<proteinExistence type="predicted"/>
<dbReference type="Gene3D" id="1.10.530.40">
    <property type="match status" value="1"/>
</dbReference>
<evidence type="ECO:0000313" key="5">
    <source>
        <dbReference type="EMBL" id="BEI91358.1"/>
    </source>
</evidence>
<reference evidence="5" key="1">
    <citation type="journal article" date="2023" name="BMC Genomics">
        <title>Chromosome-level genome assemblies of Cutaneotrichosporon spp. (Trichosporonales, Basidiomycota) reveal imbalanced evolution between nucleotide sequences and chromosome synteny.</title>
        <authorList>
            <person name="Kobayashi Y."/>
            <person name="Kayamori A."/>
            <person name="Aoki K."/>
            <person name="Shiwa Y."/>
            <person name="Matsutani M."/>
            <person name="Fujita N."/>
            <person name="Sugita T."/>
            <person name="Iwasaki W."/>
            <person name="Tanaka N."/>
            <person name="Takashima M."/>
        </authorList>
    </citation>
    <scope>NUCLEOTIDE SEQUENCE</scope>
    <source>
        <strain evidence="5">HIS019</strain>
    </source>
</reference>
<gene>
    <name evidence="5" type="ORF">CcaverHIS019_0401780</name>
</gene>
<dbReference type="GO" id="GO:0031640">
    <property type="term" value="P:killing of cells of another organism"/>
    <property type="evidence" value="ECO:0007669"/>
    <property type="project" value="UniProtKB-KW"/>
</dbReference>
<dbReference type="InterPro" id="IPR051018">
    <property type="entry name" value="Bacteriophage_GH24"/>
</dbReference>
<keyword evidence="1" id="KW-0929">Antimicrobial</keyword>
<evidence type="ECO:0000313" key="6">
    <source>
        <dbReference type="Proteomes" id="UP001233271"/>
    </source>
</evidence>